<dbReference type="GO" id="GO:0000287">
    <property type="term" value="F:magnesium ion binding"/>
    <property type="evidence" value="ECO:0007669"/>
    <property type="project" value="InterPro"/>
</dbReference>
<keyword evidence="9 12" id="KW-0067">ATP-binding</keyword>
<comment type="cofactor">
    <cofactor evidence="1 12">
        <name>Mg(2+)</name>
        <dbReference type="ChEBI" id="CHEBI:18420"/>
    </cofactor>
</comment>
<keyword evidence="7 12" id="KW-0547">Nucleotide-binding</keyword>
<reference evidence="20" key="1">
    <citation type="journal article" date="2014" name="PLoS ONE">
        <title>The genome and linkage map of the northern pike (Esox lucius): conserved synteny revealed between the salmonid sister group and the Neoteleostei.</title>
        <authorList>
            <person name="Rondeau E.B."/>
            <person name="Minkley D.R."/>
            <person name="Leong J.S."/>
            <person name="Messmer A.M."/>
            <person name="Jantzen J.R."/>
            <person name="von Schalburg K.R."/>
            <person name="Lemon C."/>
            <person name="Bird N.H."/>
            <person name="Koop B.F."/>
        </authorList>
    </citation>
    <scope>NUCLEOTIDE SEQUENCE</scope>
</reference>
<feature type="binding site" evidence="14">
    <location>
        <begin position="60"/>
        <end position="68"/>
    </location>
    <ligand>
        <name>ATP</name>
        <dbReference type="ChEBI" id="CHEBI:30616"/>
    </ligand>
</feature>
<feature type="binding site" evidence="15">
    <location>
        <position position="443"/>
    </location>
    <ligand>
        <name>ATP</name>
        <dbReference type="ChEBI" id="CHEBI:30616"/>
    </ligand>
</feature>
<comment type="similarity">
    <text evidence="2 12">Belongs to the protein kinase superfamily. AGC Ser/Thr protein kinase family. S6 kinase subfamily.</text>
</comment>
<evidence type="ECO:0000256" key="14">
    <source>
        <dbReference type="PIRSR" id="PIRSR000606-51"/>
    </source>
</evidence>
<dbReference type="AlphaFoldDB" id="A0A6Q2XK78"/>
<dbReference type="PIRSF" id="PIRSF000606">
    <property type="entry name" value="Ribsml_S6_kin_2"/>
    <property type="match status" value="1"/>
</dbReference>
<evidence type="ECO:0000256" key="2">
    <source>
        <dbReference type="ARBA" id="ARBA00009804"/>
    </source>
</evidence>
<accession>A0A6Q2XK78</accession>
<dbReference type="InterPro" id="IPR017892">
    <property type="entry name" value="Pkinase_C"/>
</dbReference>
<feature type="domain" description="AGC-kinase C-terminal" evidence="18">
    <location>
        <begin position="314"/>
        <end position="383"/>
    </location>
</feature>
<evidence type="ECO:0000256" key="12">
    <source>
        <dbReference type="PIRNR" id="PIRNR000606"/>
    </source>
</evidence>
<dbReference type="Gene3D" id="1.10.510.10">
    <property type="entry name" value="Transferase(Phosphotransferase) domain 1"/>
    <property type="match status" value="2"/>
</dbReference>
<dbReference type="InterPro" id="IPR017441">
    <property type="entry name" value="Protein_kinase_ATP_BS"/>
</dbReference>
<evidence type="ECO:0000256" key="16">
    <source>
        <dbReference type="SAM" id="MobiDB-lite"/>
    </source>
</evidence>
<evidence type="ECO:0000256" key="9">
    <source>
        <dbReference type="ARBA" id="ARBA00022840"/>
    </source>
</evidence>
<keyword evidence="6" id="KW-0677">Repeat</keyword>
<dbReference type="PANTHER" id="PTHR24351">
    <property type="entry name" value="RIBOSOMAL PROTEIN S6 KINASE"/>
    <property type="match status" value="1"/>
</dbReference>
<dbReference type="GO" id="GO:0004674">
    <property type="term" value="F:protein serine/threonine kinase activity"/>
    <property type="evidence" value="ECO:0007669"/>
    <property type="project" value="UniProtKB-KW"/>
</dbReference>
<evidence type="ECO:0000256" key="13">
    <source>
        <dbReference type="PIRSR" id="PIRSR000606-50"/>
    </source>
</evidence>
<keyword evidence="4" id="KW-0597">Phosphoprotein</keyword>
<feature type="active site" description="Proton acceptor" evidence="13">
    <location>
        <position position="524"/>
    </location>
</feature>
<keyword evidence="3 12" id="KW-0723">Serine/threonine-protein kinase</keyword>
<dbReference type="EC" id="2.7.11.1" evidence="12"/>
<comment type="catalytic activity">
    <reaction evidence="11 12">
        <text>L-seryl-[protein] + ATP = O-phospho-L-seryl-[protein] + ADP + H(+)</text>
        <dbReference type="Rhea" id="RHEA:17989"/>
        <dbReference type="Rhea" id="RHEA-COMP:9863"/>
        <dbReference type="Rhea" id="RHEA-COMP:11604"/>
        <dbReference type="ChEBI" id="CHEBI:15378"/>
        <dbReference type="ChEBI" id="CHEBI:29999"/>
        <dbReference type="ChEBI" id="CHEBI:30616"/>
        <dbReference type="ChEBI" id="CHEBI:83421"/>
        <dbReference type="ChEBI" id="CHEBI:456216"/>
        <dbReference type="EC" id="2.7.11.1"/>
    </reaction>
</comment>
<evidence type="ECO:0000256" key="5">
    <source>
        <dbReference type="ARBA" id="ARBA00022679"/>
    </source>
</evidence>
<evidence type="ECO:0000259" key="17">
    <source>
        <dbReference type="PROSITE" id="PS50011"/>
    </source>
</evidence>
<evidence type="ECO:0000256" key="4">
    <source>
        <dbReference type="ARBA" id="ARBA00022553"/>
    </source>
</evidence>
<feature type="binding site" evidence="14 15">
    <location>
        <position position="86"/>
    </location>
    <ligand>
        <name>ATP</name>
        <dbReference type="ChEBI" id="CHEBI:30616"/>
    </ligand>
</feature>
<dbReference type="Ensembl" id="ENSELUT00000055653.2">
    <property type="protein sequence ID" value="ENSELUP00000054394.2"/>
    <property type="gene ID" value="ENSELUG00000019202.3"/>
</dbReference>
<evidence type="ECO:0000256" key="15">
    <source>
        <dbReference type="PROSITE-ProRule" id="PRU10141"/>
    </source>
</evidence>
<reference evidence="19" key="2">
    <citation type="submission" date="2020-02" db="EMBL/GenBank/DDBJ databases">
        <title>Esox lucius (northern pike) genome, fEsoLuc1, primary haplotype.</title>
        <authorList>
            <person name="Myers G."/>
            <person name="Karagic N."/>
            <person name="Meyer A."/>
            <person name="Pippel M."/>
            <person name="Reichard M."/>
            <person name="Winkler S."/>
            <person name="Tracey A."/>
            <person name="Sims Y."/>
            <person name="Howe K."/>
            <person name="Rhie A."/>
            <person name="Formenti G."/>
            <person name="Durbin R."/>
            <person name="Fedrigo O."/>
            <person name="Jarvis E.D."/>
        </authorList>
    </citation>
    <scope>NUCLEOTIDE SEQUENCE [LARGE SCALE GENOMIC DNA]</scope>
</reference>
<dbReference type="InterPro" id="IPR000719">
    <property type="entry name" value="Prot_kinase_dom"/>
</dbReference>
<gene>
    <name evidence="19" type="primary">RPS6KA2</name>
</gene>
<evidence type="ECO:0000256" key="1">
    <source>
        <dbReference type="ARBA" id="ARBA00001946"/>
    </source>
</evidence>
<dbReference type="PROSITE" id="PS00108">
    <property type="entry name" value="PROTEIN_KINASE_ST"/>
    <property type="match status" value="2"/>
</dbReference>
<dbReference type="GO" id="GO:0005524">
    <property type="term" value="F:ATP binding"/>
    <property type="evidence" value="ECO:0007669"/>
    <property type="project" value="UniProtKB-UniRule"/>
</dbReference>
<dbReference type="Bgee" id="ENSELUG00000019202">
    <property type="expression patterns" value="Expressed in liver and 11 other cell types or tissues"/>
</dbReference>
<organism evidence="19 20">
    <name type="scientific">Esox lucius</name>
    <name type="common">Northern pike</name>
    <dbReference type="NCBI Taxonomy" id="8010"/>
    <lineage>
        <taxon>Eukaryota</taxon>
        <taxon>Metazoa</taxon>
        <taxon>Chordata</taxon>
        <taxon>Craniata</taxon>
        <taxon>Vertebrata</taxon>
        <taxon>Euteleostomi</taxon>
        <taxon>Actinopterygii</taxon>
        <taxon>Neopterygii</taxon>
        <taxon>Teleostei</taxon>
        <taxon>Protacanthopterygii</taxon>
        <taxon>Esociformes</taxon>
        <taxon>Esocidae</taxon>
        <taxon>Esox</taxon>
    </lineage>
</organism>
<reference evidence="19" key="3">
    <citation type="submission" date="2025-08" db="UniProtKB">
        <authorList>
            <consortium name="Ensembl"/>
        </authorList>
    </citation>
    <scope>IDENTIFICATION</scope>
</reference>
<dbReference type="GeneTree" id="ENSGT00940000159956"/>
<feature type="region of interest" description="Disordered" evidence="16">
    <location>
        <begin position="703"/>
        <end position="725"/>
    </location>
</feature>
<dbReference type="InterPro" id="IPR041906">
    <property type="entry name" value="RSK_N"/>
</dbReference>
<dbReference type="InterPro" id="IPR000961">
    <property type="entry name" value="AGC-kinase_C"/>
</dbReference>
<feature type="binding site" evidence="14">
    <location>
        <position position="436"/>
    </location>
    <ligand>
        <name>ATP</name>
        <dbReference type="ChEBI" id="CHEBI:30616"/>
    </ligand>
</feature>
<dbReference type="SMART" id="SM00133">
    <property type="entry name" value="S_TK_X"/>
    <property type="match status" value="1"/>
</dbReference>
<dbReference type="Proteomes" id="UP000265140">
    <property type="component" value="Chromosome 6"/>
</dbReference>
<keyword evidence="8 12" id="KW-0418">Kinase</keyword>
<name>A0A6Q2XK78_ESOLU</name>
<dbReference type="Pfam" id="PF00433">
    <property type="entry name" value="Pkinase_C"/>
    <property type="match status" value="1"/>
</dbReference>
<dbReference type="FunFam" id="3.30.200.20:FF:000013">
    <property type="entry name" value="Ribosomal protein S6 kinase"/>
    <property type="match status" value="1"/>
</dbReference>
<evidence type="ECO:0000256" key="10">
    <source>
        <dbReference type="ARBA" id="ARBA00047899"/>
    </source>
</evidence>
<dbReference type="PROSITE" id="PS51285">
    <property type="entry name" value="AGC_KINASE_CTER"/>
    <property type="match status" value="1"/>
</dbReference>
<evidence type="ECO:0000259" key="18">
    <source>
        <dbReference type="PROSITE" id="PS51285"/>
    </source>
</evidence>
<evidence type="ECO:0000313" key="20">
    <source>
        <dbReference type="Proteomes" id="UP000265140"/>
    </source>
</evidence>
<dbReference type="FunFam" id="1.10.510.10:FF:000041">
    <property type="entry name" value="Ribosomal protein S6 kinase"/>
    <property type="match status" value="1"/>
</dbReference>
<dbReference type="InterPro" id="IPR011009">
    <property type="entry name" value="Kinase-like_dom_sf"/>
</dbReference>
<dbReference type="Pfam" id="PF00069">
    <property type="entry name" value="Pkinase"/>
    <property type="match status" value="2"/>
</dbReference>
<dbReference type="InterPro" id="IPR016239">
    <property type="entry name" value="Ribosomal_S6_kinase_II"/>
</dbReference>
<sequence length="725" mass="81957">FPNAHNYGSWNTVSAVSFMVLRPSVFLQDDGILKEIDISQHTKEGFEKADPSQFELLKVLGQGSYGKVFLVRKIKGSDRGQLYAMKVLKKATLKVRDRVRSKMERDILAEVNHPFIVKLHYAFQTEGKLYLILDFLRGGDLFTRLSKEVMFTEEDVKFYLAELALALDHLHSLGIIYRDLKPENILLDEEGHIKITDFGLSKEAIDHDKRAYSFCGTIEYMAPEVVNRRGHTQSADWWSFGVLMFEMLTGSLPFQGKDRKETMALILKAKLGMPQFLSPEVQSLIRALFKRNPTNRLGAGPDGVEEIKRHHFFANIDWNKLYRREIKPPFKPAVGRPEDTFHFDPEFTSRTPTDSPGIPPSANTHQLFRGFSFVATNLDQEKKLRLIRPGNILPQLHGTSIHFSDGYEIKEDVGLGAYSVCKRCVHKITSVDYAVKIIDRAKKDPSEEIEILLRYGQHPNIITLKDVYDDGKCVYLVMELMRGGELLDRILHQKCFSEREASAVLCTITKTVEYLHSQGVVHRDLKPSNILYVDETGDPESIRICDFGFAKQLRAENGLLMTPCYTANFVAPEVLKKQGYDAACDIWSLGILLYTMLAGFTPFANGPDDTPEEILARIGSGKYALSGGNWDAVSEAAKDIVTKMLHVDPHQRLTAPQVLRHQWIVNREQLSQSQLIRPNVQLVKGAMAATYLALNRSPLAPKLEPVQSSGLAQRRGMKRLTSTCS</sequence>
<feature type="domain" description="Protein kinase" evidence="17">
    <location>
        <begin position="407"/>
        <end position="664"/>
    </location>
</feature>
<comment type="catalytic activity">
    <reaction evidence="10 12">
        <text>L-threonyl-[protein] + ATP = O-phospho-L-threonyl-[protein] + ADP + H(+)</text>
        <dbReference type="Rhea" id="RHEA:46608"/>
        <dbReference type="Rhea" id="RHEA-COMP:11060"/>
        <dbReference type="Rhea" id="RHEA-COMP:11605"/>
        <dbReference type="ChEBI" id="CHEBI:15378"/>
        <dbReference type="ChEBI" id="CHEBI:30013"/>
        <dbReference type="ChEBI" id="CHEBI:30616"/>
        <dbReference type="ChEBI" id="CHEBI:61977"/>
        <dbReference type="ChEBI" id="CHEBI:456216"/>
        <dbReference type="EC" id="2.7.11.1"/>
    </reaction>
</comment>
<dbReference type="Gene3D" id="3.30.200.20">
    <property type="entry name" value="Phosphorylase Kinase, domain 1"/>
    <property type="match status" value="2"/>
</dbReference>
<evidence type="ECO:0000256" key="7">
    <source>
        <dbReference type="ARBA" id="ARBA00022741"/>
    </source>
</evidence>
<protein>
    <recommendedName>
        <fullName evidence="12">Ribosomal protein S6 kinase</fullName>
        <ecNumber evidence="12">2.7.11.1</ecNumber>
    </recommendedName>
</protein>
<dbReference type="PROSITE" id="PS00107">
    <property type="entry name" value="PROTEIN_KINASE_ATP"/>
    <property type="match status" value="2"/>
</dbReference>
<dbReference type="CDD" id="cd05582">
    <property type="entry name" value="STKc_RSK_N"/>
    <property type="match status" value="1"/>
</dbReference>
<dbReference type="SMART" id="SM00220">
    <property type="entry name" value="S_TKc"/>
    <property type="match status" value="2"/>
</dbReference>
<evidence type="ECO:0000256" key="6">
    <source>
        <dbReference type="ARBA" id="ARBA00022737"/>
    </source>
</evidence>
<keyword evidence="20" id="KW-1185">Reference proteome</keyword>
<dbReference type="SUPFAM" id="SSF56112">
    <property type="entry name" value="Protein kinase-like (PK-like)"/>
    <property type="match status" value="2"/>
</dbReference>
<feature type="active site" description="Proton acceptor" evidence="13">
    <location>
        <position position="179"/>
    </location>
</feature>
<keyword evidence="5 12" id="KW-0808">Transferase</keyword>
<evidence type="ECO:0000256" key="3">
    <source>
        <dbReference type="ARBA" id="ARBA00022527"/>
    </source>
</evidence>
<reference evidence="19" key="4">
    <citation type="submission" date="2025-09" db="UniProtKB">
        <authorList>
            <consortium name="Ensembl"/>
        </authorList>
    </citation>
    <scope>IDENTIFICATION</scope>
</reference>
<evidence type="ECO:0000256" key="11">
    <source>
        <dbReference type="ARBA" id="ARBA00048679"/>
    </source>
</evidence>
<evidence type="ECO:0000256" key="8">
    <source>
        <dbReference type="ARBA" id="ARBA00022777"/>
    </source>
</evidence>
<proteinExistence type="inferred from homology"/>
<dbReference type="GO" id="GO:0035556">
    <property type="term" value="P:intracellular signal transduction"/>
    <property type="evidence" value="ECO:0007669"/>
    <property type="project" value="InterPro"/>
</dbReference>
<dbReference type="FunFam" id="3.30.200.20:FF:000121">
    <property type="entry name" value="Ribosomal protein S6 kinase"/>
    <property type="match status" value="1"/>
</dbReference>
<dbReference type="FunFam" id="1.10.510.10:FF:000010">
    <property type="entry name" value="Ribosomal protein S6 kinase"/>
    <property type="match status" value="1"/>
</dbReference>
<feature type="domain" description="Protein kinase" evidence="17">
    <location>
        <begin position="54"/>
        <end position="313"/>
    </location>
</feature>
<dbReference type="InterPro" id="IPR008271">
    <property type="entry name" value="Ser/Thr_kinase_AS"/>
</dbReference>
<evidence type="ECO:0000313" key="19">
    <source>
        <dbReference type="Ensembl" id="ENSELUP00000054394.2"/>
    </source>
</evidence>
<dbReference type="PROSITE" id="PS50011">
    <property type="entry name" value="PROTEIN_KINASE_DOM"/>
    <property type="match status" value="2"/>
</dbReference>